<reference evidence="6" key="1">
    <citation type="journal article" date="2001" name="J. Bacteriol.">
        <title>Cloning and characterisation of the pnb genes, encoding enzymes for 4-nitrobenzoate catabolism in Pseudomonas putida TW3.</title>
        <authorList>
            <person name="Hughes M.A."/>
            <person name="Williams P.A."/>
        </authorList>
    </citation>
    <scope>NUCLEOTIDE SEQUENCE</scope>
    <source>
        <strain evidence="6">TW3</strain>
    </source>
</reference>
<dbReference type="EMBL" id="AF292094">
    <property type="protein sequence ID" value="AAG01546.1"/>
    <property type="molecule type" value="Genomic_DNA"/>
</dbReference>
<feature type="domain" description="Sigma-54 factor interaction" evidence="5">
    <location>
        <begin position="22"/>
        <end position="86"/>
    </location>
</feature>
<accession>Q9FD37</accession>
<dbReference type="Pfam" id="PF25601">
    <property type="entry name" value="AAA_lid_14"/>
    <property type="match status" value="1"/>
</dbReference>
<protein>
    <recommendedName>
        <fullName evidence="5">Sigma-54 factor interaction domain-containing protein</fullName>
    </recommendedName>
</protein>
<dbReference type="AlphaFoldDB" id="Q9FD37"/>
<dbReference type="InterPro" id="IPR002078">
    <property type="entry name" value="Sigma_54_int"/>
</dbReference>
<sequence length="159" mass="18148">MGQSARSNSAGVPAVRSLQQTINVQMPPLRERDDLPFLIQSLLARLSRRQGIAPRVLGDQELSRMLAYRWPGNTRQLENVLLRFLIDGEVDLEEDLHLKRQAPSFAPNEPLNLETYLDQQRDAHITLALDQANDDKEHAARLLGISRATLYRELRRMKG</sequence>
<dbReference type="PROSITE" id="PS50045">
    <property type="entry name" value="SIGMA54_INTERACT_4"/>
    <property type="match status" value="1"/>
</dbReference>
<dbReference type="SUPFAM" id="SSF46689">
    <property type="entry name" value="Homeodomain-like"/>
    <property type="match status" value="1"/>
</dbReference>
<evidence type="ECO:0000259" key="5">
    <source>
        <dbReference type="PROSITE" id="PS50045"/>
    </source>
</evidence>
<keyword evidence="2" id="KW-0067">ATP-binding</keyword>
<dbReference type="InterPro" id="IPR027417">
    <property type="entry name" value="P-loop_NTPase"/>
</dbReference>
<dbReference type="Gene3D" id="1.10.8.60">
    <property type="match status" value="1"/>
</dbReference>
<name>Q9FD37_PSEPU</name>
<proteinExistence type="predicted"/>
<evidence type="ECO:0000256" key="4">
    <source>
        <dbReference type="ARBA" id="ARBA00023163"/>
    </source>
</evidence>
<evidence type="ECO:0000313" key="6">
    <source>
        <dbReference type="EMBL" id="AAG01546.1"/>
    </source>
</evidence>
<evidence type="ECO:0000256" key="2">
    <source>
        <dbReference type="ARBA" id="ARBA00022840"/>
    </source>
</evidence>
<dbReference type="InterPro" id="IPR002197">
    <property type="entry name" value="HTH_Fis"/>
</dbReference>
<dbReference type="GO" id="GO:0005524">
    <property type="term" value="F:ATP binding"/>
    <property type="evidence" value="ECO:0007669"/>
    <property type="project" value="UniProtKB-KW"/>
</dbReference>
<organism evidence="6">
    <name type="scientific">Pseudomonas putida</name>
    <name type="common">Arthrobacter siderocapsulatus</name>
    <dbReference type="NCBI Taxonomy" id="303"/>
    <lineage>
        <taxon>Bacteria</taxon>
        <taxon>Pseudomonadati</taxon>
        <taxon>Pseudomonadota</taxon>
        <taxon>Gammaproteobacteria</taxon>
        <taxon>Pseudomonadales</taxon>
        <taxon>Pseudomonadaceae</taxon>
        <taxon>Pseudomonas</taxon>
    </lineage>
</organism>
<dbReference type="SUPFAM" id="SSF52540">
    <property type="entry name" value="P-loop containing nucleoside triphosphate hydrolases"/>
    <property type="match status" value="1"/>
</dbReference>
<dbReference type="InterPro" id="IPR058031">
    <property type="entry name" value="AAA_lid_NorR"/>
</dbReference>
<dbReference type="PRINTS" id="PR01590">
    <property type="entry name" value="HTHFIS"/>
</dbReference>
<dbReference type="InterPro" id="IPR009057">
    <property type="entry name" value="Homeodomain-like_sf"/>
</dbReference>
<keyword evidence="3" id="KW-0805">Transcription regulation</keyword>
<evidence type="ECO:0000256" key="3">
    <source>
        <dbReference type="ARBA" id="ARBA00023015"/>
    </source>
</evidence>
<dbReference type="GO" id="GO:0006355">
    <property type="term" value="P:regulation of DNA-templated transcription"/>
    <property type="evidence" value="ECO:0007669"/>
    <property type="project" value="InterPro"/>
</dbReference>
<evidence type="ECO:0000256" key="1">
    <source>
        <dbReference type="ARBA" id="ARBA00022741"/>
    </source>
</evidence>
<dbReference type="GO" id="GO:0043565">
    <property type="term" value="F:sequence-specific DNA binding"/>
    <property type="evidence" value="ECO:0007669"/>
    <property type="project" value="InterPro"/>
</dbReference>
<keyword evidence="4" id="KW-0804">Transcription</keyword>
<dbReference type="Pfam" id="PF02954">
    <property type="entry name" value="HTH_8"/>
    <property type="match status" value="1"/>
</dbReference>
<dbReference type="PANTHER" id="PTHR32071">
    <property type="entry name" value="TRANSCRIPTIONAL REGULATORY PROTEIN"/>
    <property type="match status" value="1"/>
</dbReference>
<keyword evidence="1" id="KW-0547">Nucleotide-binding</keyword>
<dbReference type="Gene3D" id="1.10.10.60">
    <property type="entry name" value="Homeodomain-like"/>
    <property type="match status" value="1"/>
</dbReference>